<proteinExistence type="inferred from homology"/>
<feature type="domain" description="PPPDE" evidence="5">
    <location>
        <begin position="24"/>
        <end position="166"/>
    </location>
</feature>
<protein>
    <submittedName>
        <fullName evidence="6 8">DUF862-domain-containing protein</fullName>
    </submittedName>
</protein>
<feature type="compositionally biased region" description="Low complexity" evidence="4">
    <location>
        <begin position="1"/>
        <end position="18"/>
    </location>
</feature>
<dbReference type="PROSITE" id="PS51858">
    <property type="entry name" value="PPPDE"/>
    <property type="match status" value="1"/>
</dbReference>
<dbReference type="GO" id="GO:0016579">
    <property type="term" value="P:protein deubiquitination"/>
    <property type="evidence" value="ECO:0007669"/>
    <property type="project" value="TreeGrafter"/>
</dbReference>
<evidence type="ECO:0000256" key="4">
    <source>
        <dbReference type="SAM" id="MobiDB-lite"/>
    </source>
</evidence>
<dbReference type="PANTHER" id="PTHR12378:SF80">
    <property type="entry name" value="IP06716P-RELATED"/>
    <property type="match status" value="1"/>
</dbReference>
<dbReference type="InterPro" id="IPR008580">
    <property type="entry name" value="PPPDE_dom"/>
</dbReference>
<dbReference type="GeneID" id="54421187"/>
<dbReference type="PANTHER" id="PTHR12378">
    <property type="entry name" value="DESUMOYLATING ISOPEPTIDASE"/>
    <property type="match status" value="1"/>
</dbReference>
<name>A0A6G1G8Y2_9PEZI</name>
<dbReference type="GO" id="GO:0006508">
    <property type="term" value="P:proteolysis"/>
    <property type="evidence" value="ECO:0007669"/>
    <property type="project" value="UniProtKB-KW"/>
</dbReference>
<dbReference type="Proteomes" id="UP000504638">
    <property type="component" value="Unplaced"/>
</dbReference>
<dbReference type="OrthoDB" id="412286at2759"/>
<feature type="region of interest" description="Disordered" evidence="4">
    <location>
        <begin position="1"/>
        <end position="23"/>
    </location>
</feature>
<organism evidence="6">
    <name type="scientific">Eremomyces bilateralis CBS 781.70</name>
    <dbReference type="NCBI Taxonomy" id="1392243"/>
    <lineage>
        <taxon>Eukaryota</taxon>
        <taxon>Fungi</taxon>
        <taxon>Dikarya</taxon>
        <taxon>Ascomycota</taxon>
        <taxon>Pezizomycotina</taxon>
        <taxon>Dothideomycetes</taxon>
        <taxon>Dothideomycetes incertae sedis</taxon>
        <taxon>Eremomycetales</taxon>
        <taxon>Eremomycetaceae</taxon>
        <taxon>Eremomyces</taxon>
    </lineage>
</organism>
<reference evidence="8" key="3">
    <citation type="submission" date="2025-04" db="UniProtKB">
        <authorList>
            <consortium name="RefSeq"/>
        </authorList>
    </citation>
    <scope>IDENTIFICATION</scope>
    <source>
        <strain evidence="8">CBS 781.70</strain>
    </source>
</reference>
<sequence>MPSSTRHARSSSNSHHATPSAQKTEVRIHVYDLLPPGRLSSFLWFIGGPLLHTGVVVRDKEYAFGGHQREGATGVYWTRPRLEPPGGTFRSEILHGFCLLNEAETEEVIRKAAHRFLGTSYTLLTQNCNHFTSYLCERLTSRPAPRWINRAAAIGVALPCMVPREWVAPPDVETADGELVDEEDDERAVMLRTEYQRKVRAVSDGEQRSWEVEMDRISQGGRTDSIASLEGPVNDGVRRYLPASERAPVPHRR</sequence>
<dbReference type="SMART" id="SM01179">
    <property type="entry name" value="DUF862"/>
    <property type="match status" value="1"/>
</dbReference>
<gene>
    <name evidence="6 8" type="ORF">P152DRAFT_465202</name>
</gene>
<dbReference type="EMBL" id="ML975153">
    <property type="protein sequence ID" value="KAF1814319.1"/>
    <property type="molecule type" value="Genomic_DNA"/>
</dbReference>
<comment type="similarity">
    <text evidence="1">Belongs to the DeSI family.</text>
</comment>
<evidence type="ECO:0000259" key="5">
    <source>
        <dbReference type="PROSITE" id="PS51858"/>
    </source>
</evidence>
<keyword evidence="3" id="KW-0378">Hydrolase</keyword>
<dbReference type="Gene3D" id="3.90.1720.30">
    <property type="entry name" value="PPPDE domains"/>
    <property type="match status" value="1"/>
</dbReference>
<reference evidence="6 8" key="1">
    <citation type="submission" date="2020-01" db="EMBL/GenBank/DDBJ databases">
        <authorList>
            <consortium name="DOE Joint Genome Institute"/>
            <person name="Haridas S."/>
            <person name="Albert R."/>
            <person name="Binder M."/>
            <person name="Bloem J."/>
            <person name="Labutti K."/>
            <person name="Salamov A."/>
            <person name="Andreopoulos B."/>
            <person name="Baker S.E."/>
            <person name="Barry K."/>
            <person name="Bills G."/>
            <person name="Bluhm B.H."/>
            <person name="Cannon C."/>
            <person name="Castanera R."/>
            <person name="Culley D.E."/>
            <person name="Daum C."/>
            <person name="Ezra D."/>
            <person name="Gonzalez J.B."/>
            <person name="Henrissat B."/>
            <person name="Kuo A."/>
            <person name="Liang C."/>
            <person name="Lipzen A."/>
            <person name="Lutzoni F."/>
            <person name="Magnuson J."/>
            <person name="Mondo S."/>
            <person name="Nolan M."/>
            <person name="Ohm R."/>
            <person name="Pangilinan J."/>
            <person name="Park H.-J."/>
            <person name="Ramirez L."/>
            <person name="Alfaro M."/>
            <person name="Sun H."/>
            <person name="Tritt A."/>
            <person name="Yoshinaga Y."/>
            <person name="Zwiers L.-H."/>
            <person name="Turgeon B.G."/>
            <person name="Goodwin S.B."/>
            <person name="Spatafora J.W."/>
            <person name="Crous P.W."/>
            <person name="Grigoriev I.V."/>
        </authorList>
    </citation>
    <scope>NUCLEOTIDE SEQUENCE</scope>
    <source>
        <strain evidence="6 8">CBS 781.70</strain>
    </source>
</reference>
<evidence type="ECO:0000256" key="1">
    <source>
        <dbReference type="ARBA" id="ARBA00008140"/>
    </source>
</evidence>
<dbReference type="RefSeq" id="XP_033535950.1">
    <property type="nucleotide sequence ID" value="XM_033680617.1"/>
</dbReference>
<dbReference type="Pfam" id="PF05903">
    <property type="entry name" value="Peptidase_C97"/>
    <property type="match status" value="1"/>
</dbReference>
<dbReference type="AlphaFoldDB" id="A0A6G1G8Y2"/>
<dbReference type="InterPro" id="IPR042266">
    <property type="entry name" value="PPPDE_sf"/>
</dbReference>
<dbReference type="GO" id="GO:0101005">
    <property type="term" value="F:deubiquitinase activity"/>
    <property type="evidence" value="ECO:0007669"/>
    <property type="project" value="TreeGrafter"/>
</dbReference>
<keyword evidence="2" id="KW-0645">Protease</keyword>
<keyword evidence="7" id="KW-1185">Reference proteome</keyword>
<accession>A0A6G1G8Y2</accession>
<evidence type="ECO:0000313" key="6">
    <source>
        <dbReference type="EMBL" id="KAF1814319.1"/>
    </source>
</evidence>
<evidence type="ECO:0000313" key="7">
    <source>
        <dbReference type="Proteomes" id="UP000504638"/>
    </source>
</evidence>
<evidence type="ECO:0000256" key="3">
    <source>
        <dbReference type="ARBA" id="ARBA00022801"/>
    </source>
</evidence>
<reference evidence="8" key="2">
    <citation type="submission" date="2020-04" db="EMBL/GenBank/DDBJ databases">
        <authorList>
            <consortium name="NCBI Genome Project"/>
        </authorList>
    </citation>
    <scope>NUCLEOTIDE SEQUENCE</scope>
    <source>
        <strain evidence="8">CBS 781.70</strain>
    </source>
</reference>
<evidence type="ECO:0000256" key="2">
    <source>
        <dbReference type="ARBA" id="ARBA00022670"/>
    </source>
</evidence>
<evidence type="ECO:0000313" key="8">
    <source>
        <dbReference type="RefSeq" id="XP_033535950.1"/>
    </source>
</evidence>